<accession>A0AAV5GCA8</accession>
<organism evidence="6 7">
    <name type="scientific">Rhodotorula paludigena</name>
    <dbReference type="NCBI Taxonomy" id="86838"/>
    <lineage>
        <taxon>Eukaryota</taxon>
        <taxon>Fungi</taxon>
        <taxon>Dikarya</taxon>
        <taxon>Basidiomycota</taxon>
        <taxon>Pucciniomycotina</taxon>
        <taxon>Microbotryomycetes</taxon>
        <taxon>Sporidiobolales</taxon>
        <taxon>Sporidiobolaceae</taxon>
        <taxon>Rhodotorula</taxon>
    </lineage>
</organism>
<sequence length="235" mass="24808">MSRVQTTARTLVRTLRPHWHPARLASSSAASPSAFDQALAGTSAAALFPRGAAAQQQPTASTSRAPLAASPSSPSLSSSSLPSSSVPLPRDPAAVDPDAELLGVLARLIMRDGKLARAHAFLATCLADLQLATGSPPLPILRRAVDLASPSIRMVGRRKGTKVMPTPQPLTAKQRRRQAWLWIVDASDKRQSTEKDFGKRLALEVLAVLNGQSEALKKLAGIHTLGVTGRANVGR</sequence>
<dbReference type="AlphaFoldDB" id="A0AAV5GCA8"/>
<evidence type="ECO:0000313" key="6">
    <source>
        <dbReference type="EMBL" id="GJN90185.1"/>
    </source>
</evidence>
<dbReference type="InterPro" id="IPR023798">
    <property type="entry name" value="Ribosomal_uS7_dom"/>
</dbReference>
<evidence type="ECO:0000259" key="5">
    <source>
        <dbReference type="Pfam" id="PF00177"/>
    </source>
</evidence>
<dbReference type="GO" id="GO:0005840">
    <property type="term" value="C:ribosome"/>
    <property type="evidence" value="ECO:0007669"/>
    <property type="project" value="UniProtKB-KW"/>
</dbReference>
<comment type="caution">
    <text evidence="6">The sequence shown here is derived from an EMBL/GenBank/DDBJ whole genome shotgun (WGS) entry which is preliminary data.</text>
</comment>
<comment type="similarity">
    <text evidence="1">Belongs to the universal ribosomal protein uS7 family.</text>
</comment>
<protein>
    <recommendedName>
        <fullName evidence="5">Small ribosomal subunit protein uS7 domain-containing protein</fullName>
    </recommendedName>
</protein>
<feature type="compositionally biased region" description="Low complexity" evidence="4">
    <location>
        <begin position="52"/>
        <end position="88"/>
    </location>
</feature>
<dbReference type="GO" id="GO:1990904">
    <property type="term" value="C:ribonucleoprotein complex"/>
    <property type="evidence" value="ECO:0007669"/>
    <property type="project" value="UniProtKB-KW"/>
</dbReference>
<feature type="domain" description="Small ribosomal subunit protein uS7" evidence="5">
    <location>
        <begin position="101"/>
        <end position="223"/>
    </location>
</feature>
<evidence type="ECO:0000256" key="2">
    <source>
        <dbReference type="ARBA" id="ARBA00022980"/>
    </source>
</evidence>
<keyword evidence="2" id="KW-0689">Ribosomal protein</keyword>
<evidence type="ECO:0000256" key="3">
    <source>
        <dbReference type="ARBA" id="ARBA00023274"/>
    </source>
</evidence>
<feature type="region of interest" description="Disordered" evidence="4">
    <location>
        <begin position="50"/>
        <end position="93"/>
    </location>
</feature>
<dbReference type="InterPro" id="IPR036823">
    <property type="entry name" value="Ribosomal_uS7_dom_sf"/>
</dbReference>
<evidence type="ECO:0000256" key="4">
    <source>
        <dbReference type="SAM" id="MobiDB-lite"/>
    </source>
</evidence>
<dbReference type="EMBL" id="BQKY01000006">
    <property type="protein sequence ID" value="GJN90185.1"/>
    <property type="molecule type" value="Genomic_DNA"/>
</dbReference>
<keyword evidence="7" id="KW-1185">Reference proteome</keyword>
<name>A0AAV5GCA8_9BASI</name>
<evidence type="ECO:0000313" key="7">
    <source>
        <dbReference type="Proteomes" id="UP001342314"/>
    </source>
</evidence>
<gene>
    <name evidence="6" type="ORF">Rhopal_003184-T1</name>
</gene>
<dbReference type="Proteomes" id="UP001342314">
    <property type="component" value="Unassembled WGS sequence"/>
</dbReference>
<dbReference type="Pfam" id="PF00177">
    <property type="entry name" value="Ribosomal_S7"/>
    <property type="match status" value="1"/>
</dbReference>
<dbReference type="SUPFAM" id="SSF47973">
    <property type="entry name" value="Ribosomal protein S7"/>
    <property type="match status" value="1"/>
</dbReference>
<dbReference type="Gene3D" id="1.10.455.10">
    <property type="entry name" value="Ribosomal protein S7 domain"/>
    <property type="match status" value="1"/>
</dbReference>
<evidence type="ECO:0000256" key="1">
    <source>
        <dbReference type="ARBA" id="ARBA00007151"/>
    </source>
</evidence>
<reference evidence="6 7" key="1">
    <citation type="submission" date="2021-12" db="EMBL/GenBank/DDBJ databases">
        <title>High titer production of polyol ester of fatty acids by Rhodotorula paludigena BS15 towards product separation-free biomass refinery.</title>
        <authorList>
            <person name="Mano J."/>
            <person name="Ono H."/>
            <person name="Tanaka T."/>
            <person name="Naito K."/>
            <person name="Sushida H."/>
            <person name="Ike M."/>
            <person name="Tokuyasu K."/>
            <person name="Kitaoka M."/>
        </authorList>
    </citation>
    <scope>NUCLEOTIDE SEQUENCE [LARGE SCALE GENOMIC DNA]</scope>
    <source>
        <strain evidence="6 7">BS15</strain>
    </source>
</reference>
<proteinExistence type="inferred from homology"/>
<keyword evidence="3" id="KW-0687">Ribonucleoprotein</keyword>